<dbReference type="InterPro" id="IPR008964">
    <property type="entry name" value="Invasin/intimin_cell_adhesion"/>
</dbReference>
<name>A0A6J7KD31_9ZZZZ</name>
<accession>A0A6J7KD31</accession>
<dbReference type="SUPFAM" id="SSF49373">
    <property type="entry name" value="Invasin/intimin cell-adhesion fragments"/>
    <property type="match status" value="1"/>
</dbReference>
<protein>
    <submittedName>
        <fullName evidence="1">Unannotated protein</fullName>
    </submittedName>
</protein>
<dbReference type="Gene3D" id="2.60.40.10">
    <property type="entry name" value="Immunoglobulins"/>
    <property type="match status" value="1"/>
</dbReference>
<organism evidence="1">
    <name type="scientific">freshwater metagenome</name>
    <dbReference type="NCBI Taxonomy" id="449393"/>
    <lineage>
        <taxon>unclassified sequences</taxon>
        <taxon>metagenomes</taxon>
        <taxon>ecological metagenomes</taxon>
    </lineage>
</organism>
<dbReference type="InterPro" id="IPR013783">
    <property type="entry name" value="Ig-like_fold"/>
</dbReference>
<sequence>MRKLITIISALALTLVALPAHAFDNTWITFPNLSAVKVVATNTKTIANGYSLSTQSTGFDFAYTGPAGSAGKFSQINIFDVTGSLGMSLAANSVGTSSAGCDPQVLSSDTHTCFFRLDGVGKALIHVGLSNVTSAAAFKFKILAGPNIQESGIAQVMFVAPTNKVTALAASSKALAGGAGGVQFKVTQDGKAAAGIRVTVKFTGIGAYLSTAVATSDAKGIVTVYLSNFAKKKGSSVVTVKIDGGTATSKATINWVGGSLY</sequence>
<evidence type="ECO:0000313" key="1">
    <source>
        <dbReference type="EMBL" id="CAB4952793.1"/>
    </source>
</evidence>
<dbReference type="AlphaFoldDB" id="A0A6J7KD31"/>
<dbReference type="EMBL" id="CAFBNO010000016">
    <property type="protein sequence ID" value="CAB4952793.1"/>
    <property type="molecule type" value="Genomic_DNA"/>
</dbReference>
<reference evidence="1" key="1">
    <citation type="submission" date="2020-05" db="EMBL/GenBank/DDBJ databases">
        <authorList>
            <person name="Chiriac C."/>
            <person name="Salcher M."/>
            <person name="Ghai R."/>
            <person name="Kavagutti S V."/>
        </authorList>
    </citation>
    <scope>NUCLEOTIDE SEQUENCE</scope>
</reference>
<proteinExistence type="predicted"/>
<gene>
    <name evidence="1" type="ORF">UFOPK3837_00547</name>
</gene>